<protein>
    <submittedName>
        <fullName evidence="1">Unannotated protein</fullName>
    </submittedName>
</protein>
<sequence length="57" mass="6287">MRTTGTEMQVEGAVIEEWKLVNSFRLGVAGVDCGCIADLIVKRTKAPCLGQMLWYVV</sequence>
<reference evidence="1" key="1">
    <citation type="submission" date="2020-05" db="EMBL/GenBank/DDBJ databases">
        <authorList>
            <person name="Chiriac C."/>
            <person name="Salcher M."/>
            <person name="Ghai R."/>
            <person name="Kavagutti S V."/>
        </authorList>
    </citation>
    <scope>NUCLEOTIDE SEQUENCE</scope>
</reference>
<evidence type="ECO:0000313" key="1">
    <source>
        <dbReference type="EMBL" id="CAB4975708.1"/>
    </source>
</evidence>
<name>A0A6J7M6K3_9ZZZZ</name>
<gene>
    <name evidence="1" type="ORF">UFOPK3974_00062</name>
</gene>
<organism evidence="1">
    <name type="scientific">freshwater metagenome</name>
    <dbReference type="NCBI Taxonomy" id="449393"/>
    <lineage>
        <taxon>unclassified sequences</taxon>
        <taxon>metagenomes</taxon>
        <taxon>ecological metagenomes</taxon>
    </lineage>
</organism>
<dbReference type="EMBL" id="CAFBOR010000004">
    <property type="protein sequence ID" value="CAB4975708.1"/>
    <property type="molecule type" value="Genomic_DNA"/>
</dbReference>
<accession>A0A6J7M6K3</accession>
<proteinExistence type="predicted"/>
<dbReference type="AlphaFoldDB" id="A0A6J7M6K3"/>